<protein>
    <recommendedName>
        <fullName evidence="6">oxoglutarate dehydrogenase (succinyl-transferring)</fullName>
        <ecNumber evidence="6">1.2.4.2</ecNumber>
    </recommendedName>
</protein>
<keyword evidence="9 15" id="KW-0560">Oxidoreductase</keyword>
<comment type="catalytic activity">
    <reaction evidence="12">
        <text>N(6)-[(R)-dihydrolipoyl]-L-lysyl-[protein] + succinyl-CoA = N(6)-[(R)-S(8)-succinyldihydrolipoyl]-L-lysyl-[protein] + CoA</text>
        <dbReference type="Rhea" id="RHEA:15213"/>
        <dbReference type="Rhea" id="RHEA-COMP:10475"/>
        <dbReference type="Rhea" id="RHEA-COMP:20092"/>
        <dbReference type="ChEBI" id="CHEBI:57287"/>
        <dbReference type="ChEBI" id="CHEBI:57292"/>
        <dbReference type="ChEBI" id="CHEBI:83100"/>
        <dbReference type="ChEBI" id="CHEBI:83120"/>
        <dbReference type="EC" id="2.3.1.61"/>
    </reaction>
</comment>
<dbReference type="InterPro" id="IPR032106">
    <property type="entry name" value="2-oxogl_dehyd_N"/>
</dbReference>
<organism evidence="15 16">
    <name type="scientific">Cyclonatronum proteinivorum</name>
    <dbReference type="NCBI Taxonomy" id="1457365"/>
    <lineage>
        <taxon>Bacteria</taxon>
        <taxon>Pseudomonadati</taxon>
        <taxon>Balneolota</taxon>
        <taxon>Balneolia</taxon>
        <taxon>Balneolales</taxon>
        <taxon>Cyclonatronaceae</taxon>
        <taxon>Cyclonatronum</taxon>
    </lineage>
</organism>
<comment type="similarity">
    <text evidence="5">Belongs to the alpha-ketoglutarate dehydrogenase family.</text>
</comment>
<dbReference type="InterPro" id="IPR005475">
    <property type="entry name" value="Transketolase-like_Pyr-bd"/>
</dbReference>
<dbReference type="Gene3D" id="3.40.50.12470">
    <property type="match status" value="1"/>
</dbReference>
<evidence type="ECO:0000256" key="3">
    <source>
        <dbReference type="ARBA" id="ARBA00003906"/>
    </source>
</evidence>
<feature type="compositionally biased region" description="Basic and acidic residues" evidence="13">
    <location>
        <begin position="77"/>
        <end position="102"/>
    </location>
</feature>
<dbReference type="NCBIfam" id="TIGR00239">
    <property type="entry name" value="2oxo_dh_E1"/>
    <property type="match status" value="1"/>
</dbReference>
<evidence type="ECO:0000256" key="13">
    <source>
        <dbReference type="SAM" id="MobiDB-lite"/>
    </source>
</evidence>
<evidence type="ECO:0000313" key="16">
    <source>
        <dbReference type="Proteomes" id="UP000254808"/>
    </source>
</evidence>
<evidence type="ECO:0000256" key="11">
    <source>
        <dbReference type="ARBA" id="ARBA00023268"/>
    </source>
</evidence>
<evidence type="ECO:0000256" key="12">
    <source>
        <dbReference type="ARBA" id="ARBA00052761"/>
    </source>
</evidence>
<dbReference type="SUPFAM" id="SSF52518">
    <property type="entry name" value="Thiamin diphosphate-binding fold (THDP-binding)"/>
    <property type="match status" value="2"/>
</dbReference>
<dbReference type="Pfam" id="PF16870">
    <property type="entry name" value="OxoGdeHyase_C"/>
    <property type="match status" value="1"/>
</dbReference>
<dbReference type="SMART" id="SM00861">
    <property type="entry name" value="Transket_pyr"/>
    <property type="match status" value="1"/>
</dbReference>
<dbReference type="InterPro" id="IPR001017">
    <property type="entry name" value="DH_E1"/>
</dbReference>
<dbReference type="GO" id="GO:0045252">
    <property type="term" value="C:oxoglutarate dehydrogenase complex"/>
    <property type="evidence" value="ECO:0007669"/>
    <property type="project" value="TreeGrafter"/>
</dbReference>
<dbReference type="EMBL" id="CP027806">
    <property type="protein sequence ID" value="AXJ01879.1"/>
    <property type="molecule type" value="Genomic_DNA"/>
</dbReference>
<sequence length="1226" mass="136937">MKSLEELFGPNAALVEELLKQYQESPDSVPEYWRNYFNENIHKMDTGVVAATPPQPATKQAATNGAATATPAAPKAAPEKPKKTEKKADQTAAKHEDVKTEPLRGASAKIAENMDQSLELPTATSLRVIPVKMLFEDRNIINKHLVERGEPKATFTHFIGWAVIRALKEVPSMNAYYDTDEKGRPVKVYPNDVNLGIAIDLPGKGGSRNLVVANIKKVDKMSFREFLHAYYELISRARNGQLDVPDFQGTTISITNPGTIGTVSSLPRLMKGQGTIVATGAMDYPAEFQSMSEELLNHLGISKVMTMTSTYDHRIIQGAESGNFLAKVHSLLTGNEDFYDSIFADLDIPYDPIPFGRDNYSGLIGGNADNLAATKKAVSVLNLINMYRTHGHVLANINPLKHGPGHHPELDYEYHGLTMWDMDREFYCGGLGGLEKAPLRDIVSLLRDTYCGKIGAEYTHILNLSERNWLTDTMESTLNVPALDKDDKRLILKKLNQASAFEEFLHKKYIGHKRFSLEGAESVIPTINHMLERAGGYGVEEVVFGMAHRGRLNVLVNIMGKSYKQIFSEFEGNIDPDSAQGSGDVKYHLGTRSVFTTAEGKEIKLELMPNPSHLESVNPVVEGAVRAKQDLISENNEDSGSKVIPLLIHGDAAFAGQGVVAETLTMSQLKGYKTGGTIHLIINNQIGFTTLPGDGRSTRYASDLAKMILAPIFHVNGDDPEACVHAMNLALDYRQRFGKDVVIDLICYRKHGHNEGDEPAFTQPGLYREIKDHSQVREIYTKELLRKKELKQEEVDEIFKEFDDILEEAFTGAKSLPSYEIGEKDTLRKHSSQSERHEETDTSVDTETLVDIAYKVNKVPADFDANPKLLRILAKRSEIVEKNQKKIDWGYGEALAFGSLLVQGVPIRLAGQDSERGTFSHRHAVLHGTETSQKFTPLNHLDEDQAKFQVYNSLLSEFAALGYEFGYSASRPESLVLWEAQFGDFVNGAQIIIDQYISSSETKWRQTSSLMMLLPHGYEGQGPEHSSARMERFLQLCAEDNMRVCNCTTPAQLFHLIRRQALSAAKKPTVLFTPKSLLRHPLAVSNTEELANGRFNYVLGDTEVNAADVRKVVFCSGKVYYDLYNKRKETEANDVALVRIEQYYPFPDSDVRAQIEAYPNVKEIVWCQEEPRNMGAWTYIRSRFEYDLKDDFQIKYAGRFPSASPAAGTMKLHTAEQEKLVAEALS</sequence>
<dbReference type="OrthoDB" id="9759785at2"/>
<keyword evidence="10" id="KW-0786">Thiamine pyrophosphate</keyword>
<feature type="compositionally biased region" description="Low complexity" evidence="13">
    <location>
        <begin position="57"/>
        <end position="76"/>
    </location>
</feature>
<dbReference type="Gene3D" id="1.10.287.1150">
    <property type="entry name" value="TPP helical domain"/>
    <property type="match status" value="1"/>
</dbReference>
<evidence type="ECO:0000256" key="6">
    <source>
        <dbReference type="ARBA" id="ARBA00012280"/>
    </source>
</evidence>
<feature type="region of interest" description="Disordered" evidence="13">
    <location>
        <begin position="51"/>
        <end position="102"/>
    </location>
</feature>
<dbReference type="Pfam" id="PF00198">
    <property type="entry name" value="2-oxoacid_dh"/>
    <property type="match status" value="1"/>
</dbReference>
<dbReference type="GO" id="GO:0004149">
    <property type="term" value="F:dihydrolipoyllysine-residue succinyltransferase activity"/>
    <property type="evidence" value="ECO:0007669"/>
    <property type="project" value="UniProtKB-EC"/>
</dbReference>
<dbReference type="EC" id="1.2.4.2" evidence="6"/>
<dbReference type="PANTHER" id="PTHR23152:SF4">
    <property type="entry name" value="2-OXOADIPATE DEHYDROGENASE COMPLEX COMPONENT E1"/>
    <property type="match status" value="1"/>
</dbReference>
<dbReference type="PIRSF" id="PIRSF000157">
    <property type="entry name" value="Oxoglu_dh_E1"/>
    <property type="match status" value="1"/>
</dbReference>
<reference evidence="15 16" key="1">
    <citation type="submission" date="2018-03" db="EMBL/GenBank/DDBJ databases">
        <title>Phenotypic and genomic properties of Cyclonatronum proteinivorum gen. nov., sp. nov., a haloalkaliphilic bacteroidete from soda lakes possessing Na+-translocating rhodopsin.</title>
        <authorList>
            <person name="Toshchakov S.V."/>
            <person name="Korzhenkov A."/>
            <person name="Samarov N.I."/>
            <person name="Kublanov I.V."/>
            <person name="Muntyan M.S."/>
            <person name="Sorokin D.Y."/>
        </authorList>
    </citation>
    <scope>NUCLEOTIDE SEQUENCE [LARGE SCALE GENOMIC DNA]</scope>
    <source>
        <strain evidence="15 16">Omega</strain>
    </source>
</reference>
<comment type="cofactor">
    <cofactor evidence="2">
        <name>thiamine diphosphate</name>
        <dbReference type="ChEBI" id="CHEBI:58937"/>
    </cofactor>
</comment>
<dbReference type="Pfam" id="PF02779">
    <property type="entry name" value="Transket_pyr"/>
    <property type="match status" value="1"/>
</dbReference>
<dbReference type="CDD" id="cd02016">
    <property type="entry name" value="TPP_E1_OGDC_like"/>
    <property type="match status" value="1"/>
</dbReference>
<dbReference type="Gene3D" id="3.30.559.10">
    <property type="entry name" value="Chloramphenicol acetyltransferase-like domain"/>
    <property type="match status" value="1"/>
</dbReference>
<comment type="cofactor">
    <cofactor evidence="1">
        <name>Mg(2+)</name>
        <dbReference type="ChEBI" id="CHEBI:18420"/>
    </cofactor>
</comment>
<dbReference type="Pfam" id="PF16078">
    <property type="entry name" value="2-oxogl_dehyd_N"/>
    <property type="match status" value="1"/>
</dbReference>
<evidence type="ECO:0000256" key="2">
    <source>
        <dbReference type="ARBA" id="ARBA00001964"/>
    </source>
</evidence>
<dbReference type="NCBIfam" id="NF008907">
    <property type="entry name" value="PRK12270.1"/>
    <property type="match status" value="1"/>
</dbReference>
<proteinExistence type="inferred from homology"/>
<name>A0A345UN27_9BACT</name>
<dbReference type="UniPathway" id="UPA00223">
    <property type="reaction ID" value="UER00997"/>
</dbReference>
<evidence type="ECO:0000256" key="10">
    <source>
        <dbReference type="ARBA" id="ARBA00023052"/>
    </source>
</evidence>
<dbReference type="AlphaFoldDB" id="A0A345UN27"/>
<dbReference type="NCBIfam" id="NF006914">
    <property type="entry name" value="PRK09404.1"/>
    <property type="match status" value="1"/>
</dbReference>
<dbReference type="Gene3D" id="3.40.50.970">
    <property type="match status" value="1"/>
</dbReference>
<evidence type="ECO:0000313" key="15">
    <source>
        <dbReference type="EMBL" id="AXJ01879.1"/>
    </source>
</evidence>
<feature type="compositionally biased region" description="Basic and acidic residues" evidence="13">
    <location>
        <begin position="824"/>
        <end position="840"/>
    </location>
</feature>
<dbReference type="GO" id="GO:0004591">
    <property type="term" value="F:oxoglutarate dehydrogenase (succinyl-transferring) activity"/>
    <property type="evidence" value="ECO:0007669"/>
    <property type="project" value="UniProtKB-EC"/>
</dbReference>
<keyword evidence="16" id="KW-1185">Reference proteome</keyword>
<evidence type="ECO:0000256" key="9">
    <source>
        <dbReference type="ARBA" id="ARBA00023002"/>
    </source>
</evidence>
<dbReference type="InterPro" id="IPR011603">
    <property type="entry name" value="2oxoglutarate_DH_E1"/>
</dbReference>
<dbReference type="KEGG" id="cprv:CYPRO_2637"/>
<comment type="pathway">
    <text evidence="4">Carbohydrate metabolism; tricarboxylic acid cycle; succinyl-CoA from 2-oxoglutarate (dehydrogenase route): step 1/1.</text>
</comment>
<dbReference type="Pfam" id="PF00676">
    <property type="entry name" value="E1_dh"/>
    <property type="match status" value="1"/>
</dbReference>
<evidence type="ECO:0000256" key="1">
    <source>
        <dbReference type="ARBA" id="ARBA00001946"/>
    </source>
</evidence>
<dbReference type="Proteomes" id="UP000254808">
    <property type="component" value="Chromosome"/>
</dbReference>
<dbReference type="InterPro" id="IPR031717">
    <property type="entry name" value="ODO-1/KGD_C"/>
</dbReference>
<dbReference type="SUPFAM" id="SSF52777">
    <property type="entry name" value="CoA-dependent acyltransferases"/>
    <property type="match status" value="1"/>
</dbReference>
<dbReference type="InterPro" id="IPR029061">
    <property type="entry name" value="THDP-binding"/>
</dbReference>
<evidence type="ECO:0000259" key="14">
    <source>
        <dbReference type="SMART" id="SM00861"/>
    </source>
</evidence>
<keyword evidence="11" id="KW-0511">Multifunctional enzyme</keyword>
<gene>
    <name evidence="15" type="ORF">CYPRO_2637</name>
</gene>
<evidence type="ECO:0000256" key="5">
    <source>
        <dbReference type="ARBA" id="ARBA00006936"/>
    </source>
</evidence>
<dbReference type="GO" id="GO:0046872">
    <property type="term" value="F:metal ion binding"/>
    <property type="evidence" value="ECO:0007669"/>
    <property type="project" value="UniProtKB-KW"/>
</dbReference>
<keyword evidence="7" id="KW-0479">Metal-binding</keyword>
<evidence type="ECO:0000256" key="4">
    <source>
        <dbReference type="ARBA" id="ARBA00004813"/>
    </source>
</evidence>
<accession>A0A345UN27</accession>
<dbReference type="InterPro" id="IPR042179">
    <property type="entry name" value="KGD_C_sf"/>
</dbReference>
<evidence type="ECO:0000256" key="8">
    <source>
        <dbReference type="ARBA" id="ARBA00022842"/>
    </source>
</evidence>
<dbReference type="PANTHER" id="PTHR23152">
    <property type="entry name" value="2-OXOGLUTARATE DEHYDROGENASE"/>
    <property type="match status" value="1"/>
</dbReference>
<dbReference type="GO" id="GO:0006099">
    <property type="term" value="P:tricarboxylic acid cycle"/>
    <property type="evidence" value="ECO:0007669"/>
    <property type="project" value="UniProtKB-UniPathway"/>
</dbReference>
<dbReference type="Gene3D" id="3.40.50.11610">
    <property type="entry name" value="Multifunctional 2-oxoglutarate metabolism enzyme, C-terminal domain"/>
    <property type="match status" value="1"/>
</dbReference>
<evidence type="ECO:0000256" key="7">
    <source>
        <dbReference type="ARBA" id="ARBA00022723"/>
    </source>
</evidence>
<dbReference type="GO" id="GO:0030976">
    <property type="term" value="F:thiamine pyrophosphate binding"/>
    <property type="evidence" value="ECO:0007669"/>
    <property type="project" value="InterPro"/>
</dbReference>
<feature type="domain" description="Transketolase-like pyrimidine-binding" evidence="14">
    <location>
        <begin position="887"/>
        <end position="1080"/>
    </location>
</feature>
<comment type="function">
    <text evidence="3">E1 component of the 2-oxoglutarate dehydrogenase (OGDH) complex which catalyzes the decarboxylation of 2-oxoglutarate, the first step in the conversion of 2-oxoglutarate to succinyl-CoA and CO(2).</text>
</comment>
<feature type="region of interest" description="Disordered" evidence="13">
    <location>
        <begin position="824"/>
        <end position="844"/>
    </location>
</feature>
<dbReference type="InterPro" id="IPR023213">
    <property type="entry name" value="CAT-like_dom_sf"/>
</dbReference>
<dbReference type="RefSeq" id="WP_114985027.1">
    <property type="nucleotide sequence ID" value="NZ_CP027806.1"/>
</dbReference>
<dbReference type="GO" id="GO:0005829">
    <property type="term" value="C:cytosol"/>
    <property type="evidence" value="ECO:0007669"/>
    <property type="project" value="TreeGrafter"/>
</dbReference>
<keyword evidence="8" id="KW-0460">Magnesium</keyword>
<dbReference type="InterPro" id="IPR001078">
    <property type="entry name" value="2-oxoacid_DH_actylTfrase"/>
</dbReference>